<evidence type="ECO:0000313" key="1">
    <source>
        <dbReference type="EMBL" id="PAN36707.1"/>
    </source>
</evidence>
<accession>A0A2S3I4P0</accession>
<name>A0A2S3I4P0_9POAL</name>
<organism evidence="1">
    <name type="scientific">Panicum hallii</name>
    <dbReference type="NCBI Taxonomy" id="206008"/>
    <lineage>
        <taxon>Eukaryota</taxon>
        <taxon>Viridiplantae</taxon>
        <taxon>Streptophyta</taxon>
        <taxon>Embryophyta</taxon>
        <taxon>Tracheophyta</taxon>
        <taxon>Spermatophyta</taxon>
        <taxon>Magnoliopsida</taxon>
        <taxon>Liliopsida</taxon>
        <taxon>Poales</taxon>
        <taxon>Poaceae</taxon>
        <taxon>PACMAD clade</taxon>
        <taxon>Panicoideae</taxon>
        <taxon>Panicodae</taxon>
        <taxon>Paniceae</taxon>
        <taxon>Panicinae</taxon>
        <taxon>Panicum</taxon>
        <taxon>Panicum sect. Panicum</taxon>
    </lineage>
</organism>
<dbReference type="AlphaFoldDB" id="A0A2S3I4P0"/>
<reference evidence="1" key="1">
    <citation type="submission" date="2018-04" db="EMBL/GenBank/DDBJ databases">
        <title>WGS assembly of Panicum hallii.</title>
        <authorList>
            <person name="Lovell J."/>
            <person name="Jenkins J."/>
            <person name="Lowry D."/>
            <person name="Mamidi S."/>
            <person name="Sreedasyam A."/>
            <person name="Weng X."/>
            <person name="Barry K."/>
            <person name="Bonette J."/>
            <person name="Campitelli B."/>
            <person name="Daum C."/>
            <person name="Gordon S."/>
            <person name="Gould B."/>
            <person name="Lipzen A."/>
            <person name="Macqueen A."/>
            <person name="Palacio-Mejia J."/>
            <person name="Plott C."/>
            <person name="Shakirov E."/>
            <person name="Shu S."/>
            <person name="Yoshinaga Y."/>
            <person name="Zane M."/>
            <person name="Rokhsar D."/>
            <person name="Grimwood J."/>
            <person name="Schmutz J."/>
            <person name="Juenger T."/>
        </authorList>
    </citation>
    <scope>NUCLEOTIDE SEQUENCE [LARGE SCALE GENOMIC DNA]</scope>
    <source>
        <strain evidence="1">FIL2</strain>
    </source>
</reference>
<dbReference type="Proteomes" id="UP000243499">
    <property type="component" value="Chromosome 6"/>
</dbReference>
<protein>
    <recommendedName>
        <fullName evidence="2">Chlorophyllase</fullName>
    </recommendedName>
</protein>
<dbReference type="Gene3D" id="3.40.50.1820">
    <property type="entry name" value="alpha/beta hydrolase"/>
    <property type="match status" value="1"/>
</dbReference>
<dbReference type="Gramene" id="PAN36707">
    <property type="protein sequence ID" value="PAN36707"/>
    <property type="gene ID" value="PAHAL_6G303600"/>
</dbReference>
<dbReference type="InterPro" id="IPR017395">
    <property type="entry name" value="Chlorophyllase-like"/>
</dbReference>
<dbReference type="Pfam" id="PF07224">
    <property type="entry name" value="Chlorophyllase"/>
    <property type="match status" value="1"/>
</dbReference>
<dbReference type="SUPFAM" id="SSF53474">
    <property type="entry name" value="alpha/beta-Hydrolases"/>
    <property type="match status" value="1"/>
</dbReference>
<gene>
    <name evidence="1" type="ORF">PAHAL_6G303600</name>
</gene>
<dbReference type="InterPro" id="IPR029058">
    <property type="entry name" value="AB_hydrolase_fold"/>
</dbReference>
<evidence type="ECO:0008006" key="2">
    <source>
        <dbReference type="Google" id="ProtNLM"/>
    </source>
</evidence>
<dbReference type="EMBL" id="CM008051">
    <property type="protein sequence ID" value="PAN36707.1"/>
    <property type="molecule type" value="Genomic_DNA"/>
</dbReference>
<proteinExistence type="predicted"/>
<dbReference type="GO" id="GO:0047746">
    <property type="term" value="F:chlorophyllase activity"/>
    <property type="evidence" value="ECO:0007669"/>
    <property type="project" value="TreeGrafter"/>
</dbReference>
<dbReference type="PANTHER" id="PTHR33428">
    <property type="entry name" value="CHLOROPHYLLASE-2, CHLOROPLASTIC"/>
    <property type="match status" value="1"/>
</dbReference>
<dbReference type="PANTHER" id="PTHR33428:SF9">
    <property type="entry name" value="CHLOROPHYLLASE-1"/>
    <property type="match status" value="1"/>
</dbReference>
<dbReference type="GO" id="GO:0015996">
    <property type="term" value="P:chlorophyll catabolic process"/>
    <property type="evidence" value="ECO:0007669"/>
    <property type="project" value="TreeGrafter"/>
</dbReference>
<sequence>MAAVFEDGPLQVVVQCVRKCEAKDLPKPLVVATPTNASTYPVVVFLHGWNMCTWWYRCLLKHVASHGFIVVAPQLHEFLNFSISDADDIEATKAVTNWLATNKEEEQHAGAGLLHVLRDILKVEGVKPDLSRVALAGHSRGGDTAFAVALGLKGRHVRHPISLDVNFSALVGVDPVGGVAVELGWLPPLQWTVEPSVLTGPFDPRMPVLVVGTGLGPEGLVPCAPAGMNHVEFYKLCQHSPRYHFAVKDYGHVDMLDDDEPPFPLRWCPGNDDHTGRELCRKTMGGLMVAFLWDKLEEGKGQDLQAVLQNPGIAPALLDQVEQA</sequence>